<feature type="region of interest" description="Disordered" evidence="1">
    <location>
        <begin position="1"/>
        <end position="23"/>
    </location>
</feature>
<keyword evidence="3" id="KW-1185">Reference proteome</keyword>
<reference evidence="2" key="1">
    <citation type="submission" date="2023-03" db="EMBL/GenBank/DDBJ databases">
        <title>Massive genome expansion in bonnet fungi (Mycena s.s.) driven by repeated elements and novel gene families across ecological guilds.</title>
        <authorList>
            <consortium name="Lawrence Berkeley National Laboratory"/>
            <person name="Harder C.B."/>
            <person name="Miyauchi S."/>
            <person name="Viragh M."/>
            <person name="Kuo A."/>
            <person name="Thoen E."/>
            <person name="Andreopoulos B."/>
            <person name="Lu D."/>
            <person name="Skrede I."/>
            <person name="Drula E."/>
            <person name="Henrissat B."/>
            <person name="Morin E."/>
            <person name="Kohler A."/>
            <person name="Barry K."/>
            <person name="LaButti K."/>
            <person name="Morin E."/>
            <person name="Salamov A."/>
            <person name="Lipzen A."/>
            <person name="Mereny Z."/>
            <person name="Hegedus B."/>
            <person name="Baldrian P."/>
            <person name="Stursova M."/>
            <person name="Weitz H."/>
            <person name="Taylor A."/>
            <person name="Grigoriev I.V."/>
            <person name="Nagy L.G."/>
            <person name="Martin F."/>
            <person name="Kauserud H."/>
        </authorList>
    </citation>
    <scope>NUCLEOTIDE SEQUENCE</scope>
    <source>
        <strain evidence="2">CBHHK002</strain>
    </source>
</reference>
<protein>
    <submittedName>
        <fullName evidence="2">Uncharacterized protein</fullName>
    </submittedName>
</protein>
<dbReference type="InterPro" id="IPR036291">
    <property type="entry name" value="NAD(P)-bd_dom_sf"/>
</dbReference>
<dbReference type="Proteomes" id="UP001218218">
    <property type="component" value="Unassembled WGS sequence"/>
</dbReference>
<comment type="caution">
    <text evidence="2">The sequence shown here is derived from an EMBL/GenBank/DDBJ whole genome shotgun (WGS) entry which is preliminary data.</text>
</comment>
<accession>A0AAD7EN95</accession>
<dbReference type="EMBL" id="JARIHO010000028">
    <property type="protein sequence ID" value="KAJ7339115.1"/>
    <property type="molecule type" value="Genomic_DNA"/>
</dbReference>
<dbReference type="AlphaFoldDB" id="A0AAD7EN95"/>
<proteinExistence type="predicted"/>
<evidence type="ECO:0000313" key="2">
    <source>
        <dbReference type="EMBL" id="KAJ7339115.1"/>
    </source>
</evidence>
<sequence>MVSSKTVLVTGGNNGLGSASTTRRRTYHAAIKTPLHKECPASANTVDAIQFDFTSHESIERRFAQIEGTHVSTPSSTTPASAAFDIEHVAGKVSLCECFIESYDVTLTGMHVLIYTLVSLLLKSANRRNIFVTGLSKLTQGSGGCFSTLPQPAGWPKKIIPFETIGYRCSKNHKPKADGVKVWAFGPTGLGNSPGIAAKMGTGPASVGGRLIRTVIVGKDSL</sequence>
<dbReference type="SUPFAM" id="SSF51735">
    <property type="entry name" value="NAD(P)-binding Rossmann-fold domains"/>
    <property type="match status" value="1"/>
</dbReference>
<name>A0AAD7EN95_9AGAR</name>
<dbReference type="Gene3D" id="3.40.50.720">
    <property type="entry name" value="NAD(P)-binding Rossmann-like Domain"/>
    <property type="match status" value="1"/>
</dbReference>
<evidence type="ECO:0000256" key="1">
    <source>
        <dbReference type="SAM" id="MobiDB-lite"/>
    </source>
</evidence>
<evidence type="ECO:0000313" key="3">
    <source>
        <dbReference type="Proteomes" id="UP001218218"/>
    </source>
</evidence>
<gene>
    <name evidence="2" type="ORF">DFH08DRAFT_1013927</name>
</gene>
<organism evidence="2 3">
    <name type="scientific">Mycena albidolilacea</name>
    <dbReference type="NCBI Taxonomy" id="1033008"/>
    <lineage>
        <taxon>Eukaryota</taxon>
        <taxon>Fungi</taxon>
        <taxon>Dikarya</taxon>
        <taxon>Basidiomycota</taxon>
        <taxon>Agaricomycotina</taxon>
        <taxon>Agaricomycetes</taxon>
        <taxon>Agaricomycetidae</taxon>
        <taxon>Agaricales</taxon>
        <taxon>Marasmiineae</taxon>
        <taxon>Mycenaceae</taxon>
        <taxon>Mycena</taxon>
    </lineage>
</organism>